<evidence type="ECO:0000313" key="2">
    <source>
        <dbReference type="EMBL" id="CAJ1065038.1"/>
    </source>
</evidence>
<evidence type="ECO:0000256" key="1">
    <source>
        <dbReference type="SAM" id="MobiDB-lite"/>
    </source>
</evidence>
<organism evidence="2 3">
    <name type="scientific">Xyrichtys novacula</name>
    <name type="common">Pearly razorfish</name>
    <name type="synonym">Hemipteronotus novacula</name>
    <dbReference type="NCBI Taxonomy" id="13765"/>
    <lineage>
        <taxon>Eukaryota</taxon>
        <taxon>Metazoa</taxon>
        <taxon>Chordata</taxon>
        <taxon>Craniata</taxon>
        <taxon>Vertebrata</taxon>
        <taxon>Euteleostomi</taxon>
        <taxon>Actinopterygii</taxon>
        <taxon>Neopterygii</taxon>
        <taxon>Teleostei</taxon>
        <taxon>Neoteleostei</taxon>
        <taxon>Acanthomorphata</taxon>
        <taxon>Eupercaria</taxon>
        <taxon>Labriformes</taxon>
        <taxon>Labridae</taxon>
        <taxon>Xyrichtys</taxon>
    </lineage>
</organism>
<sequence>MLPTHQQPSKGVCPPAREPRVGCQLDKPLASLLTERGESGELLNHSTTRRSQGGHPPDKMFEYWAGELDTDTPNFSLFQ</sequence>
<accession>A0AAV1FV11</accession>
<feature type="region of interest" description="Disordered" evidence="1">
    <location>
        <begin position="36"/>
        <end position="59"/>
    </location>
</feature>
<proteinExistence type="predicted"/>
<keyword evidence="3" id="KW-1185">Reference proteome</keyword>
<dbReference type="Proteomes" id="UP001178508">
    <property type="component" value="Chromosome 10"/>
</dbReference>
<reference evidence="2" key="1">
    <citation type="submission" date="2023-08" db="EMBL/GenBank/DDBJ databases">
        <authorList>
            <person name="Alioto T."/>
            <person name="Alioto T."/>
            <person name="Gomez Garrido J."/>
        </authorList>
    </citation>
    <scope>NUCLEOTIDE SEQUENCE</scope>
</reference>
<dbReference type="AlphaFoldDB" id="A0AAV1FV11"/>
<feature type="region of interest" description="Disordered" evidence="1">
    <location>
        <begin position="1"/>
        <end position="20"/>
    </location>
</feature>
<protein>
    <submittedName>
        <fullName evidence="2">Uncharacterized protein</fullName>
    </submittedName>
</protein>
<dbReference type="EMBL" id="OY660873">
    <property type="protein sequence ID" value="CAJ1065038.1"/>
    <property type="molecule type" value="Genomic_DNA"/>
</dbReference>
<evidence type="ECO:0000313" key="3">
    <source>
        <dbReference type="Proteomes" id="UP001178508"/>
    </source>
</evidence>
<gene>
    <name evidence="2" type="ORF">XNOV1_A038787</name>
</gene>
<name>A0AAV1FV11_XYRNO</name>